<dbReference type="GO" id="GO:0003841">
    <property type="term" value="F:1-acylglycerol-3-phosphate O-acyltransferase activity"/>
    <property type="evidence" value="ECO:0007669"/>
    <property type="project" value="TreeGrafter"/>
</dbReference>
<evidence type="ECO:0000256" key="1">
    <source>
        <dbReference type="ARBA" id="ARBA00022679"/>
    </source>
</evidence>
<dbReference type="AlphaFoldDB" id="A0AAJ1VN08"/>
<reference evidence="5" key="3">
    <citation type="submission" date="2020-01" db="EMBL/GenBank/DDBJ databases">
        <authorList>
            <person name="Cousin F.J."/>
            <person name="Le Guellec R."/>
            <person name="Cretenet M."/>
        </authorList>
    </citation>
    <scope>NUCLEOTIDE SEQUENCE</scope>
    <source>
        <strain evidence="5">UCMA 15228</strain>
    </source>
</reference>
<evidence type="ECO:0000259" key="3">
    <source>
        <dbReference type="SMART" id="SM00563"/>
    </source>
</evidence>
<keyword evidence="1" id="KW-0808">Transferase</keyword>
<dbReference type="Proteomes" id="UP000286907">
    <property type="component" value="Chromosome"/>
</dbReference>
<name>A0AAJ1VN08_9LACO</name>
<evidence type="ECO:0000313" key="4">
    <source>
        <dbReference type="EMBL" id="MDN6899719.1"/>
    </source>
</evidence>
<reference evidence="4" key="2">
    <citation type="submission" date="2019-01" db="EMBL/GenBank/DDBJ databases">
        <title>Oenococcus sicerae UCMA17102.</title>
        <authorList>
            <person name="Cousin F.J."/>
            <person name="Le Guellec R."/>
            <person name="Cretenet M."/>
        </authorList>
    </citation>
    <scope>NUCLEOTIDE SEQUENCE</scope>
    <source>
        <strain evidence="4">UCMA17102</strain>
    </source>
</reference>
<accession>A0AAJ1VN08</accession>
<dbReference type="Proteomes" id="UP001167919">
    <property type="component" value="Unassembled WGS sequence"/>
</dbReference>
<sequence length="208" mass="23829">MYRLISVIVRAIIWLINGKINVYGKENIPKNEKFILVAPHRTWWDPVWFAIVMWPMRFIFMAKKELFKNKFLGWFISSLGAFSVDREHAGPSAIRIPVQELKTGSRSFMIFPSGSRHSSQLEGGAIVIAKMSGKSLLPVVYQGPLQFKGLFKRGSTSVAIGPAITVDRHADKERVILQMQKAFAELDKKINKDWKYVDQHPEKENLDK</sequence>
<dbReference type="SMART" id="SM00563">
    <property type="entry name" value="PlsC"/>
    <property type="match status" value="1"/>
</dbReference>
<evidence type="ECO:0000313" key="7">
    <source>
        <dbReference type="Proteomes" id="UP001167919"/>
    </source>
</evidence>
<evidence type="ECO:0000313" key="5">
    <source>
        <dbReference type="EMBL" id="QAS70661.1"/>
    </source>
</evidence>
<evidence type="ECO:0000256" key="2">
    <source>
        <dbReference type="ARBA" id="ARBA00023315"/>
    </source>
</evidence>
<keyword evidence="2 4" id="KW-0012">Acyltransferase</keyword>
<dbReference type="CDD" id="cd07989">
    <property type="entry name" value="LPLAT_AGPAT-like"/>
    <property type="match status" value="1"/>
</dbReference>
<dbReference type="Pfam" id="PF01553">
    <property type="entry name" value="Acyltransferase"/>
    <property type="match status" value="1"/>
</dbReference>
<dbReference type="EMBL" id="SDWY01000001">
    <property type="protein sequence ID" value="MDN6899719.1"/>
    <property type="molecule type" value="Genomic_DNA"/>
</dbReference>
<proteinExistence type="predicted"/>
<dbReference type="PANTHER" id="PTHR10434:SF40">
    <property type="entry name" value="1-ACYL-SN-GLYCEROL-3-PHOSPHATE ACYLTRANSFERASE"/>
    <property type="match status" value="1"/>
</dbReference>
<dbReference type="EMBL" id="CP029684">
    <property type="protein sequence ID" value="QAS70661.1"/>
    <property type="molecule type" value="Genomic_DNA"/>
</dbReference>
<dbReference type="GO" id="GO:0006654">
    <property type="term" value="P:phosphatidic acid biosynthetic process"/>
    <property type="evidence" value="ECO:0007669"/>
    <property type="project" value="TreeGrafter"/>
</dbReference>
<organism evidence="4 7">
    <name type="scientific">Oenococcus sicerae</name>
    <dbReference type="NCBI Taxonomy" id="2203724"/>
    <lineage>
        <taxon>Bacteria</taxon>
        <taxon>Bacillati</taxon>
        <taxon>Bacillota</taxon>
        <taxon>Bacilli</taxon>
        <taxon>Lactobacillales</taxon>
        <taxon>Lactobacillaceae</taxon>
        <taxon>Oenococcus</taxon>
    </lineage>
</organism>
<evidence type="ECO:0000313" key="6">
    <source>
        <dbReference type="Proteomes" id="UP000286907"/>
    </source>
</evidence>
<dbReference type="InterPro" id="IPR002123">
    <property type="entry name" value="Plipid/glycerol_acylTrfase"/>
</dbReference>
<reference evidence="5 6" key="1">
    <citation type="journal article" date="2019" name="Syst. Appl. Microbiol.">
        <title>Oenococcus sicerae sp. nov., isolated from French cider.</title>
        <authorList>
            <person name="Cousin F.J."/>
            <person name="Le Guellec R."/>
            <person name="Chagnot C."/>
            <person name="Goux D."/>
            <person name="Dalmasso M."/>
            <person name="Laplace J.M."/>
            <person name="Cretenet M."/>
        </authorList>
    </citation>
    <scope>NUCLEOTIDE SEQUENCE [LARGE SCALE GENOMIC DNA]</scope>
    <source>
        <strain evidence="5 6">UCMA 15228</strain>
    </source>
</reference>
<gene>
    <name evidence="5" type="ORF">DLJ48_07690</name>
    <name evidence="4" type="ORF">EVC35_01695</name>
</gene>
<dbReference type="PANTHER" id="PTHR10434">
    <property type="entry name" value="1-ACYL-SN-GLYCEROL-3-PHOSPHATE ACYLTRANSFERASE"/>
    <property type="match status" value="1"/>
</dbReference>
<dbReference type="SUPFAM" id="SSF69593">
    <property type="entry name" value="Glycerol-3-phosphate (1)-acyltransferase"/>
    <property type="match status" value="1"/>
</dbReference>
<keyword evidence="6" id="KW-1185">Reference proteome</keyword>
<feature type="domain" description="Phospholipid/glycerol acyltransferase" evidence="3">
    <location>
        <begin position="34"/>
        <end position="144"/>
    </location>
</feature>
<protein>
    <submittedName>
        <fullName evidence="4">1-acyl-sn-glycerol-3-phosphate acyltransferase</fullName>
    </submittedName>
</protein>